<dbReference type="PANTHER" id="PTHR43358:SF4">
    <property type="entry name" value="ALPHA_BETA HYDROLASE FOLD-1 DOMAIN-CONTAINING PROTEIN"/>
    <property type="match status" value="1"/>
</dbReference>
<dbReference type="SUPFAM" id="SSF53474">
    <property type="entry name" value="alpha/beta-Hydrolases"/>
    <property type="match status" value="1"/>
</dbReference>
<protein>
    <submittedName>
        <fullName evidence="2">Alpha/beta hydrolase</fullName>
    </submittedName>
</protein>
<name>A0A220ML98_9BACL</name>
<accession>A0A220ML98</accession>
<dbReference type="InterPro" id="IPR052920">
    <property type="entry name" value="DNA-binding_regulatory"/>
</dbReference>
<dbReference type="EMBL" id="CP018145">
    <property type="protein sequence ID" value="ASJ55579.1"/>
    <property type="molecule type" value="Genomic_DNA"/>
</dbReference>
<keyword evidence="2" id="KW-0378">Hydrolase</keyword>
<dbReference type="AlphaFoldDB" id="A0A220ML98"/>
<evidence type="ECO:0000259" key="1">
    <source>
        <dbReference type="Pfam" id="PF00561"/>
    </source>
</evidence>
<dbReference type="Proteomes" id="UP000197781">
    <property type="component" value="Chromosome"/>
</dbReference>
<proteinExistence type="predicted"/>
<feature type="domain" description="AB hydrolase-1" evidence="1">
    <location>
        <begin position="84"/>
        <end position="204"/>
    </location>
</feature>
<dbReference type="PANTHER" id="PTHR43358">
    <property type="entry name" value="ALPHA/BETA-HYDROLASE"/>
    <property type="match status" value="1"/>
</dbReference>
<gene>
    <name evidence="2" type="ORF">BP422_19725</name>
</gene>
<dbReference type="InterPro" id="IPR029058">
    <property type="entry name" value="AB_hydrolase_fold"/>
</dbReference>
<dbReference type="Gene3D" id="3.40.50.1820">
    <property type="entry name" value="alpha/beta hydrolase"/>
    <property type="match status" value="1"/>
</dbReference>
<dbReference type="Pfam" id="PF00561">
    <property type="entry name" value="Abhydrolase_1"/>
    <property type="match status" value="1"/>
</dbReference>
<sequence length="308" mass="34197">MNTFLVLISGLFALLLIAAVAVAVSFHVTWRLTHPVRKPIHMEPRDFGIEQVEPVVFSSRETTISLAGWYLSAEKNGRVSIGSTLIFAHGYSQNRLEPHLPALSLAARLVQAGFDVLMFDFRNAGESSEALTTIGLREQQDLLGAIDFAAAKKPEHRLGLVGFSMGAATSLMVGGVDERITAIVADSPFYSLREYLAENLPQWTGLPRFPFNWLILTLCPVLLGANPRDVNPYQAVQQAKKPILFIHGTGDTTIPMVNSERLFELTQDEDSEIWIVPRAGHVRSYALVPDEYGKRVIAFLEKGREKRK</sequence>
<organism evidence="2 3">
    <name type="scientific">Brevibacillus formosus</name>
    <dbReference type="NCBI Taxonomy" id="54913"/>
    <lineage>
        <taxon>Bacteria</taxon>
        <taxon>Bacillati</taxon>
        <taxon>Bacillota</taxon>
        <taxon>Bacilli</taxon>
        <taxon>Bacillales</taxon>
        <taxon>Paenibacillaceae</taxon>
        <taxon>Brevibacillus</taxon>
    </lineage>
</organism>
<evidence type="ECO:0000313" key="3">
    <source>
        <dbReference type="Proteomes" id="UP000197781"/>
    </source>
</evidence>
<dbReference type="RefSeq" id="WP_088909233.1">
    <property type="nucleotide sequence ID" value="NZ_CP018145.1"/>
</dbReference>
<dbReference type="GO" id="GO:0016787">
    <property type="term" value="F:hydrolase activity"/>
    <property type="evidence" value="ECO:0007669"/>
    <property type="project" value="UniProtKB-KW"/>
</dbReference>
<dbReference type="KEGG" id="bfm:BP422_19725"/>
<reference evidence="2 3" key="1">
    <citation type="submission" date="2016-11" db="EMBL/GenBank/DDBJ databases">
        <authorList>
            <person name="Jaros S."/>
            <person name="Januszkiewicz K."/>
            <person name="Wedrychowicz H."/>
        </authorList>
    </citation>
    <scope>NUCLEOTIDE SEQUENCE [LARGE SCALE GENOMIC DNA]</scope>
    <source>
        <strain evidence="2 3">NF2</strain>
    </source>
</reference>
<dbReference type="InterPro" id="IPR000073">
    <property type="entry name" value="AB_hydrolase_1"/>
</dbReference>
<evidence type="ECO:0000313" key="2">
    <source>
        <dbReference type="EMBL" id="ASJ55579.1"/>
    </source>
</evidence>